<comment type="caution">
    <text evidence="1">The sequence shown here is derived from an EMBL/GenBank/DDBJ whole genome shotgun (WGS) entry which is preliminary data.</text>
</comment>
<evidence type="ECO:0000313" key="2">
    <source>
        <dbReference type="Proteomes" id="UP000736672"/>
    </source>
</evidence>
<evidence type="ECO:0000313" key="1">
    <source>
        <dbReference type="EMBL" id="KAH7228392.1"/>
    </source>
</evidence>
<organism evidence="1 2">
    <name type="scientific">Fusarium solani</name>
    <name type="common">Filamentous fungus</name>
    <dbReference type="NCBI Taxonomy" id="169388"/>
    <lineage>
        <taxon>Eukaryota</taxon>
        <taxon>Fungi</taxon>
        <taxon>Dikarya</taxon>
        <taxon>Ascomycota</taxon>
        <taxon>Pezizomycotina</taxon>
        <taxon>Sordariomycetes</taxon>
        <taxon>Hypocreomycetidae</taxon>
        <taxon>Hypocreales</taxon>
        <taxon>Nectriaceae</taxon>
        <taxon>Fusarium</taxon>
        <taxon>Fusarium solani species complex</taxon>
    </lineage>
</organism>
<sequence length="173" mass="19943">TLFEVYRTDRSAPANRPFLYIHQQKTKTAYAEVGTKLLMYIMRCFDIEDLSERPPFKITPRQQAAYEELILAAGAYEDIWLRKKGDPSDQDVLDAFEQLKHRILRLFIAVLNHTTKNSEFESVIVSFIQGLNITPDGSWHSFETFTPFLAALIGISRLLILKAAHQKQKQVVE</sequence>
<feature type="non-terminal residue" evidence="1">
    <location>
        <position position="1"/>
    </location>
</feature>
<dbReference type="AlphaFoldDB" id="A0A9P9G051"/>
<dbReference type="Proteomes" id="UP000736672">
    <property type="component" value="Unassembled WGS sequence"/>
</dbReference>
<keyword evidence="2" id="KW-1185">Reference proteome</keyword>
<protein>
    <submittedName>
        <fullName evidence="1">Uncharacterized protein</fullName>
    </submittedName>
</protein>
<accession>A0A9P9G051</accession>
<name>A0A9P9G051_FUSSL</name>
<proteinExistence type="predicted"/>
<gene>
    <name evidence="1" type="ORF">B0J15DRAFT_375969</name>
</gene>
<feature type="non-terminal residue" evidence="1">
    <location>
        <position position="173"/>
    </location>
</feature>
<dbReference type="OrthoDB" id="5104293at2759"/>
<reference evidence="1" key="1">
    <citation type="journal article" date="2021" name="Nat. Commun.">
        <title>Genetic determinants of endophytism in the Arabidopsis root mycobiome.</title>
        <authorList>
            <person name="Mesny F."/>
            <person name="Miyauchi S."/>
            <person name="Thiergart T."/>
            <person name="Pickel B."/>
            <person name="Atanasova L."/>
            <person name="Karlsson M."/>
            <person name="Huettel B."/>
            <person name="Barry K.W."/>
            <person name="Haridas S."/>
            <person name="Chen C."/>
            <person name="Bauer D."/>
            <person name="Andreopoulos W."/>
            <person name="Pangilinan J."/>
            <person name="LaButti K."/>
            <person name="Riley R."/>
            <person name="Lipzen A."/>
            <person name="Clum A."/>
            <person name="Drula E."/>
            <person name="Henrissat B."/>
            <person name="Kohler A."/>
            <person name="Grigoriev I.V."/>
            <person name="Martin F.M."/>
            <person name="Hacquard S."/>
        </authorList>
    </citation>
    <scope>NUCLEOTIDE SEQUENCE</scope>
    <source>
        <strain evidence="1">FSSC 5 MPI-SDFR-AT-0091</strain>
    </source>
</reference>
<dbReference type="EMBL" id="JAGTJS010000045">
    <property type="protein sequence ID" value="KAH7228392.1"/>
    <property type="molecule type" value="Genomic_DNA"/>
</dbReference>